<dbReference type="Pfam" id="PF02230">
    <property type="entry name" value="Abhydrolase_2"/>
    <property type="match status" value="1"/>
</dbReference>
<keyword evidence="3" id="KW-0677">Repeat</keyword>
<evidence type="ECO:0000256" key="5">
    <source>
        <dbReference type="ARBA" id="ARBA00022786"/>
    </source>
</evidence>
<organism evidence="8 9">
    <name type="scientific">Papaver nudicaule</name>
    <name type="common">Iceland poppy</name>
    <dbReference type="NCBI Taxonomy" id="74823"/>
    <lineage>
        <taxon>Eukaryota</taxon>
        <taxon>Viridiplantae</taxon>
        <taxon>Streptophyta</taxon>
        <taxon>Embryophyta</taxon>
        <taxon>Tracheophyta</taxon>
        <taxon>Spermatophyta</taxon>
        <taxon>Magnoliopsida</taxon>
        <taxon>Ranunculales</taxon>
        <taxon>Papaveraceae</taxon>
        <taxon>Papaveroideae</taxon>
        <taxon>Papaver</taxon>
    </lineage>
</organism>
<evidence type="ECO:0000313" key="8">
    <source>
        <dbReference type="EMBL" id="MCL7030122.1"/>
    </source>
</evidence>
<evidence type="ECO:0000256" key="6">
    <source>
        <dbReference type="ARBA" id="ARBA00022833"/>
    </source>
</evidence>
<dbReference type="Gene3D" id="3.40.50.1820">
    <property type="entry name" value="alpha/beta hydrolase"/>
    <property type="match status" value="1"/>
</dbReference>
<evidence type="ECO:0000256" key="4">
    <source>
        <dbReference type="ARBA" id="ARBA00022771"/>
    </source>
</evidence>
<dbReference type="GO" id="GO:0016740">
    <property type="term" value="F:transferase activity"/>
    <property type="evidence" value="ECO:0007669"/>
    <property type="project" value="UniProtKB-KW"/>
</dbReference>
<dbReference type="PROSITE" id="PS51873">
    <property type="entry name" value="TRIAD"/>
    <property type="match status" value="1"/>
</dbReference>
<keyword evidence="2" id="KW-0479">Metal-binding</keyword>
<feature type="non-terminal residue" evidence="8">
    <location>
        <position position="1"/>
    </location>
</feature>
<protein>
    <recommendedName>
        <fullName evidence="7">RING-type domain-containing protein</fullName>
    </recommendedName>
</protein>
<keyword evidence="9" id="KW-1185">Reference proteome</keyword>
<keyword evidence="1" id="KW-0808">Transferase</keyword>
<keyword evidence="6" id="KW-0862">Zinc</keyword>
<dbReference type="SUPFAM" id="SSF57850">
    <property type="entry name" value="RING/U-box"/>
    <property type="match status" value="2"/>
</dbReference>
<gene>
    <name evidence="8" type="ORF">MKW94_000119</name>
</gene>
<evidence type="ECO:0000256" key="3">
    <source>
        <dbReference type="ARBA" id="ARBA00022737"/>
    </source>
</evidence>
<comment type="caution">
    <text evidence="8">The sequence shown here is derived from an EMBL/GenBank/DDBJ whole genome shotgun (WGS) entry which is preliminary data.</text>
</comment>
<sequence>MGNILQQEHKKTQGVENFTCGICLKSRLPVYKKFRNYSNNNNEEETKECASKHHFCIKCIAKYIQVRVSDYGRSVTKCPHSNCSVGFEILSCRSLVSTQVFVRWCDLLCESEIQAKFGRQGRRVYCPCCSEVILNECGDDGITRTTCPSCHKLFCLRCIIPLTDQERHTCNSRDDLVFLNTAARKGWTRCPSCNQSVERTFGCNIIECRCGNEFCYHFGNHAFKCYPRAIENQAREELDPFMLSVHFIFIGFAMMSIMGKPEFMNHKPVPASLEFGRTYVVRPKGKHQATVVWLHDLGANGFSSYQLLEALPIRNIKWICPTAPVQPIEIAGGFSSTAWFNMPDYSEDALINMEGLDASVTHVAKLLSKEPNYIKLGVGGFGMGSAIALYAAACAVEGKLSNGRPYPHNLSAVVSISGWLPMA</sequence>
<dbReference type="Gene3D" id="1.20.120.1750">
    <property type="match status" value="1"/>
</dbReference>
<evidence type="ECO:0000259" key="7">
    <source>
        <dbReference type="PROSITE" id="PS51873"/>
    </source>
</evidence>
<keyword evidence="5" id="KW-0833">Ubl conjugation pathway</keyword>
<name>A0AA41V368_PAPNU</name>
<evidence type="ECO:0000256" key="2">
    <source>
        <dbReference type="ARBA" id="ARBA00022723"/>
    </source>
</evidence>
<dbReference type="PANTHER" id="PTHR46234">
    <property type="entry name" value="ALPHA/BETA-HYDROLASES SUPERFAMILY PROTEIN"/>
    <property type="match status" value="1"/>
</dbReference>
<dbReference type="InterPro" id="IPR029058">
    <property type="entry name" value="AB_hydrolase_fold"/>
</dbReference>
<feature type="domain" description="RING-type" evidence="7">
    <location>
        <begin position="16"/>
        <end position="236"/>
    </location>
</feature>
<dbReference type="AlphaFoldDB" id="A0AA41V368"/>
<dbReference type="Proteomes" id="UP001177140">
    <property type="component" value="Unassembled WGS sequence"/>
</dbReference>
<dbReference type="Gene3D" id="3.30.40.10">
    <property type="entry name" value="Zinc/RING finger domain, C3HC4 (zinc finger)"/>
    <property type="match status" value="1"/>
</dbReference>
<dbReference type="InterPro" id="IPR013083">
    <property type="entry name" value="Znf_RING/FYVE/PHD"/>
</dbReference>
<keyword evidence="4" id="KW-0863">Zinc-finger</keyword>
<proteinExistence type="predicted"/>
<reference evidence="8" key="1">
    <citation type="submission" date="2022-03" db="EMBL/GenBank/DDBJ databases">
        <title>A functionally conserved STORR gene fusion in Papaver species that diverged 16.8 million years ago.</title>
        <authorList>
            <person name="Catania T."/>
        </authorList>
    </citation>
    <scope>NUCLEOTIDE SEQUENCE</scope>
    <source>
        <strain evidence="8">S-191538</strain>
    </source>
</reference>
<dbReference type="GO" id="GO:0016787">
    <property type="term" value="F:hydrolase activity"/>
    <property type="evidence" value="ECO:0007669"/>
    <property type="project" value="InterPro"/>
</dbReference>
<dbReference type="InterPro" id="IPR003140">
    <property type="entry name" value="PLipase/COase/thioEstase"/>
</dbReference>
<accession>A0AA41V368</accession>
<evidence type="ECO:0000256" key="1">
    <source>
        <dbReference type="ARBA" id="ARBA00022679"/>
    </source>
</evidence>
<dbReference type="EMBL" id="JAJJMA010097822">
    <property type="protein sequence ID" value="MCL7030122.1"/>
    <property type="molecule type" value="Genomic_DNA"/>
</dbReference>
<dbReference type="InterPro" id="IPR044066">
    <property type="entry name" value="TRIAD_supradom"/>
</dbReference>
<dbReference type="GO" id="GO:0008270">
    <property type="term" value="F:zinc ion binding"/>
    <property type="evidence" value="ECO:0007669"/>
    <property type="project" value="UniProtKB-KW"/>
</dbReference>
<evidence type="ECO:0000313" key="9">
    <source>
        <dbReference type="Proteomes" id="UP001177140"/>
    </source>
</evidence>
<dbReference type="SUPFAM" id="SSF53474">
    <property type="entry name" value="alpha/beta-Hydrolases"/>
    <property type="match status" value="1"/>
</dbReference>